<evidence type="ECO:0000256" key="6">
    <source>
        <dbReference type="ARBA" id="ARBA00022723"/>
    </source>
</evidence>
<dbReference type="InterPro" id="IPR044602">
    <property type="entry name" value="ATL10/ATL72-79-like"/>
</dbReference>
<keyword evidence="4" id="KW-0808">Transferase</keyword>
<keyword evidence="5 13" id="KW-0812">Transmembrane</keyword>
<comment type="catalytic activity">
    <reaction evidence="1">
        <text>S-ubiquitinyl-[E2 ubiquitin-conjugating enzyme]-L-cysteine + [acceptor protein]-L-lysine = [E2 ubiquitin-conjugating enzyme]-L-cysteine + N(6)-ubiquitinyl-[acceptor protein]-L-lysine.</text>
        <dbReference type="EC" id="2.3.2.27"/>
    </reaction>
</comment>
<evidence type="ECO:0000313" key="16">
    <source>
        <dbReference type="Proteomes" id="UP000827721"/>
    </source>
</evidence>
<evidence type="ECO:0000313" key="15">
    <source>
        <dbReference type="EMBL" id="KAH7566009.1"/>
    </source>
</evidence>
<feature type="transmembrane region" description="Helical" evidence="13">
    <location>
        <begin position="64"/>
        <end position="89"/>
    </location>
</feature>
<reference evidence="15 16" key="1">
    <citation type="submission" date="2021-02" db="EMBL/GenBank/DDBJ databases">
        <title>Plant Genome Project.</title>
        <authorList>
            <person name="Zhang R.-G."/>
        </authorList>
    </citation>
    <scope>NUCLEOTIDE SEQUENCE [LARGE SCALE GENOMIC DNA]</scope>
    <source>
        <tissue evidence="15">Leaves</tissue>
    </source>
</reference>
<evidence type="ECO:0000256" key="7">
    <source>
        <dbReference type="ARBA" id="ARBA00022786"/>
    </source>
</evidence>
<organism evidence="15 16">
    <name type="scientific">Xanthoceras sorbifolium</name>
    <dbReference type="NCBI Taxonomy" id="99658"/>
    <lineage>
        <taxon>Eukaryota</taxon>
        <taxon>Viridiplantae</taxon>
        <taxon>Streptophyta</taxon>
        <taxon>Embryophyta</taxon>
        <taxon>Tracheophyta</taxon>
        <taxon>Spermatophyta</taxon>
        <taxon>Magnoliopsida</taxon>
        <taxon>eudicotyledons</taxon>
        <taxon>Gunneridae</taxon>
        <taxon>Pentapetalae</taxon>
        <taxon>rosids</taxon>
        <taxon>malvids</taxon>
        <taxon>Sapindales</taxon>
        <taxon>Sapindaceae</taxon>
        <taxon>Xanthoceroideae</taxon>
        <taxon>Xanthoceras</taxon>
    </lineage>
</organism>
<keyword evidence="7" id="KW-0833">Ubl conjugation pathway</keyword>
<accession>A0ABQ8HP10</accession>
<evidence type="ECO:0000259" key="14">
    <source>
        <dbReference type="PROSITE" id="PS50089"/>
    </source>
</evidence>
<comment type="similarity">
    <text evidence="11">Belongs to the RING-type zinc finger family. ATL subfamily.</text>
</comment>
<dbReference type="CDD" id="cd16461">
    <property type="entry name" value="RING-H2_EL5-like"/>
    <property type="match status" value="1"/>
</dbReference>
<dbReference type="PANTHER" id="PTHR46905">
    <property type="entry name" value="RING-H2 FINGER PROTEIN ATL78"/>
    <property type="match status" value="1"/>
</dbReference>
<dbReference type="Proteomes" id="UP000827721">
    <property type="component" value="Unassembled WGS sequence"/>
</dbReference>
<evidence type="ECO:0000256" key="1">
    <source>
        <dbReference type="ARBA" id="ARBA00000900"/>
    </source>
</evidence>
<evidence type="ECO:0000256" key="5">
    <source>
        <dbReference type="ARBA" id="ARBA00022692"/>
    </source>
</evidence>
<dbReference type="EMBL" id="JAFEMO010000008">
    <property type="protein sequence ID" value="KAH7566009.1"/>
    <property type="molecule type" value="Genomic_DNA"/>
</dbReference>
<dbReference type="InterPro" id="IPR013083">
    <property type="entry name" value="Znf_RING/FYVE/PHD"/>
</dbReference>
<keyword evidence="8" id="KW-0862">Zinc</keyword>
<comment type="caution">
    <text evidence="15">The sequence shown here is derived from an EMBL/GenBank/DDBJ whole genome shotgun (WGS) entry which is preliminary data.</text>
</comment>
<dbReference type="Pfam" id="PF13639">
    <property type="entry name" value="zf-RING_2"/>
    <property type="match status" value="1"/>
</dbReference>
<keyword evidence="12" id="KW-0863">Zinc-finger</keyword>
<comment type="subcellular location">
    <subcellularLocation>
        <location evidence="2">Membrane</location>
        <topology evidence="2">Single-pass membrane protein</topology>
    </subcellularLocation>
</comment>
<gene>
    <name evidence="15" type="ORF">JRO89_XS08G0061300</name>
</gene>
<dbReference type="PROSITE" id="PS50089">
    <property type="entry name" value="ZF_RING_2"/>
    <property type="match status" value="1"/>
</dbReference>
<proteinExistence type="inferred from homology"/>
<name>A0ABQ8HP10_9ROSI</name>
<keyword evidence="6" id="KW-0479">Metal-binding</keyword>
<evidence type="ECO:0000256" key="2">
    <source>
        <dbReference type="ARBA" id="ARBA00004167"/>
    </source>
</evidence>
<dbReference type="EC" id="2.3.2.27" evidence="3"/>
<evidence type="ECO:0000256" key="9">
    <source>
        <dbReference type="ARBA" id="ARBA00022989"/>
    </source>
</evidence>
<keyword evidence="9 13" id="KW-1133">Transmembrane helix</keyword>
<evidence type="ECO:0000256" key="8">
    <source>
        <dbReference type="ARBA" id="ARBA00022833"/>
    </source>
</evidence>
<dbReference type="SMART" id="SM00184">
    <property type="entry name" value="RING"/>
    <property type="match status" value="1"/>
</dbReference>
<feature type="domain" description="RING-type" evidence="14">
    <location>
        <begin position="139"/>
        <end position="181"/>
    </location>
</feature>
<dbReference type="PANTHER" id="PTHR46905:SF7">
    <property type="entry name" value="RING-H2 FINGER PROTEIN ATL78"/>
    <property type="match status" value="1"/>
</dbReference>
<dbReference type="InterPro" id="IPR001841">
    <property type="entry name" value="Znf_RING"/>
</dbReference>
<keyword evidence="10 13" id="KW-0472">Membrane</keyword>
<protein>
    <recommendedName>
        <fullName evidence="3">RING-type E3 ubiquitin transferase</fullName>
        <ecNumber evidence="3">2.3.2.27</ecNumber>
    </recommendedName>
</protein>
<evidence type="ECO:0000256" key="3">
    <source>
        <dbReference type="ARBA" id="ARBA00012483"/>
    </source>
</evidence>
<dbReference type="Gene3D" id="3.30.40.10">
    <property type="entry name" value="Zinc/RING finger domain, C3HC4 (zinc finger)"/>
    <property type="match status" value="1"/>
</dbReference>
<evidence type="ECO:0000256" key="4">
    <source>
        <dbReference type="ARBA" id="ARBA00022679"/>
    </source>
</evidence>
<evidence type="ECO:0000256" key="13">
    <source>
        <dbReference type="SAM" id="Phobius"/>
    </source>
</evidence>
<keyword evidence="16" id="KW-1185">Reference proteome</keyword>
<evidence type="ECO:0000256" key="11">
    <source>
        <dbReference type="ARBA" id="ARBA00024209"/>
    </source>
</evidence>
<dbReference type="SUPFAM" id="SSF57850">
    <property type="entry name" value="RING/U-box"/>
    <property type="match status" value="1"/>
</dbReference>
<sequence>MSTISSTSSAQLIFQNFVGEFYSRRLLLLHTPLSPTAAAPPTATGNSRDPSEVYTGNNNFDANVVMVLSVLLCALICSLGLNSIIRCALRCSTLVASRSGAGNSSARLANTGVKRKALKTFPTVTYSPDLKLPGLDTECVICLSEFASGERVRLLPKCHHGFHVRCIDKWLSSHSSCPTCRHCLIETFQKIVGCNTQASSSEPAVAQPVAETIVNIAPLEPEGLIRNYRGIS</sequence>
<evidence type="ECO:0000256" key="12">
    <source>
        <dbReference type="PROSITE-ProRule" id="PRU00175"/>
    </source>
</evidence>
<evidence type="ECO:0000256" key="10">
    <source>
        <dbReference type="ARBA" id="ARBA00023136"/>
    </source>
</evidence>